<dbReference type="InterPro" id="IPR020605">
    <property type="entry name" value="Octanoyltransferase_CS"/>
</dbReference>
<dbReference type="PANTHER" id="PTHR10993">
    <property type="entry name" value="OCTANOYLTRANSFERASE"/>
    <property type="match status" value="1"/>
</dbReference>
<dbReference type="GO" id="GO:0009249">
    <property type="term" value="P:protein lipoylation"/>
    <property type="evidence" value="ECO:0007669"/>
    <property type="project" value="InterPro"/>
</dbReference>
<dbReference type="SUPFAM" id="SSF55681">
    <property type="entry name" value="Class II aaRS and biotin synthetases"/>
    <property type="match status" value="1"/>
</dbReference>
<comment type="pathway">
    <text evidence="2 6">Protein modification; protein lipoylation via endogenous pathway; protein N(6)-(lipoyl)lysine from octanoyl-[acyl-carrier-protein]: step 1/2.</text>
</comment>
<dbReference type="CDD" id="cd16444">
    <property type="entry name" value="LipB"/>
    <property type="match status" value="1"/>
</dbReference>
<sequence>MAKIAKVLQAGKMSYRSALKLQQLLAHRHKSSKEFTGIQDTLIFVEHFPVYTVGIRSKDYSQEIEDKLVSLGADFYRTNRGGLITFHGPGQLVVYPILNLKNYKPSVRWYISCIEQTVIDVCAELGIEAETSVHTGVWVADRKICAIGIHGSRFITTHGLALNCDTDLEWFSHIIPCGIEGKEMTSLSRETQRKVTIEEVVPIFLNSFSKLFGCILCDFPKNDADQIFKDIENDDKTSDL</sequence>
<evidence type="ECO:0000313" key="12">
    <source>
        <dbReference type="Proteomes" id="UP000502823"/>
    </source>
</evidence>
<dbReference type="OrthoDB" id="19908at2759"/>
<dbReference type="Proteomes" id="UP000502823">
    <property type="component" value="Unassembled WGS sequence"/>
</dbReference>
<evidence type="ECO:0000256" key="7">
    <source>
        <dbReference type="PIRSR" id="PIRSR016262-1"/>
    </source>
</evidence>
<evidence type="ECO:0000256" key="5">
    <source>
        <dbReference type="ARBA" id="ARBA00023315"/>
    </source>
</evidence>
<evidence type="ECO:0000256" key="2">
    <source>
        <dbReference type="ARBA" id="ARBA00004821"/>
    </source>
</evidence>
<keyword evidence="6" id="KW-0496">Mitochondrion</keyword>
<dbReference type="FunFam" id="3.30.930.10:FF:000035">
    <property type="entry name" value="Putative lipoyltransferase 2, mitochondrial"/>
    <property type="match status" value="1"/>
</dbReference>
<comment type="caution">
    <text evidence="11">The sequence shown here is derived from an EMBL/GenBank/DDBJ whole genome shotgun (WGS) entry which is preliminary data.</text>
</comment>
<comment type="function">
    <text evidence="6">Catalyzes the transfer of endogenously produced octanoic acid from octanoyl-acyl-carrier-protein onto the lipoyl domains of lipoate-dependent enzymes. Lipoyl-ACP can also act as a substrate although octanoyl-ACP is likely to be the physiological substrate.</text>
</comment>
<dbReference type="GO" id="GO:0033819">
    <property type="term" value="F:lipoyl(octanoyl) transferase activity"/>
    <property type="evidence" value="ECO:0007669"/>
    <property type="project" value="UniProtKB-EC"/>
</dbReference>
<dbReference type="InterPro" id="IPR045864">
    <property type="entry name" value="aa-tRNA-synth_II/BPL/LPL"/>
</dbReference>
<proteinExistence type="inferred from homology"/>
<comment type="catalytic activity">
    <reaction evidence="6">
        <text>octanoyl-[ACP] + L-lysyl-[protein] = N(6)-octanoyl-L-lysyl-[protein] + holo-[ACP] + H(+)</text>
        <dbReference type="Rhea" id="RHEA:17665"/>
        <dbReference type="Rhea" id="RHEA-COMP:9636"/>
        <dbReference type="Rhea" id="RHEA-COMP:9685"/>
        <dbReference type="Rhea" id="RHEA-COMP:9752"/>
        <dbReference type="Rhea" id="RHEA-COMP:9928"/>
        <dbReference type="ChEBI" id="CHEBI:15378"/>
        <dbReference type="ChEBI" id="CHEBI:29969"/>
        <dbReference type="ChEBI" id="CHEBI:64479"/>
        <dbReference type="ChEBI" id="CHEBI:78463"/>
        <dbReference type="ChEBI" id="CHEBI:78809"/>
        <dbReference type="EC" id="2.3.1.181"/>
    </reaction>
</comment>
<feature type="active site" description="Acyl-thioester intermediate" evidence="7">
    <location>
        <position position="177"/>
    </location>
</feature>
<evidence type="ECO:0000256" key="8">
    <source>
        <dbReference type="PIRSR" id="PIRSR016262-2"/>
    </source>
</evidence>
<dbReference type="EC" id="2.3.1.181" evidence="6"/>
<keyword evidence="12" id="KW-1185">Reference proteome</keyword>
<gene>
    <name evidence="11" type="ORF">Cfor_09525</name>
</gene>
<dbReference type="FunCoup" id="A0A6L2PCM5">
    <property type="interactions" value="773"/>
</dbReference>
<comment type="subcellular location">
    <subcellularLocation>
        <location evidence="1 6">Mitochondrion</location>
    </subcellularLocation>
</comment>
<dbReference type="PIRSF" id="PIRSF016262">
    <property type="entry name" value="LPLase"/>
    <property type="match status" value="1"/>
</dbReference>
<dbReference type="InParanoid" id="A0A6L2PCM5"/>
<dbReference type="HAMAP" id="MF_00013">
    <property type="entry name" value="LipB"/>
    <property type="match status" value="1"/>
</dbReference>
<dbReference type="EMBL" id="BLKM01003940">
    <property type="protein sequence ID" value="GFG30126.1"/>
    <property type="molecule type" value="Genomic_DNA"/>
</dbReference>
<feature type="site" description="Lowers pKa of active site Cys" evidence="9">
    <location>
        <position position="143"/>
    </location>
</feature>
<keyword evidence="4 6" id="KW-0808">Transferase</keyword>
<dbReference type="AlphaFoldDB" id="A0A6L2PCM5"/>
<feature type="binding site" evidence="8">
    <location>
        <begin position="159"/>
        <end position="161"/>
    </location>
    <ligand>
        <name>substrate</name>
    </ligand>
</feature>
<dbReference type="Gene3D" id="3.30.930.10">
    <property type="entry name" value="Bira Bifunctional Protein, Domain 2"/>
    <property type="match status" value="1"/>
</dbReference>
<dbReference type="NCBIfam" id="NF010925">
    <property type="entry name" value="PRK14345.1"/>
    <property type="match status" value="1"/>
</dbReference>
<dbReference type="PROSITE" id="PS01313">
    <property type="entry name" value="LIPB"/>
    <property type="match status" value="1"/>
</dbReference>
<dbReference type="InterPro" id="IPR000544">
    <property type="entry name" value="Octanoyltransferase"/>
</dbReference>
<dbReference type="NCBIfam" id="TIGR00214">
    <property type="entry name" value="lipB"/>
    <property type="match status" value="1"/>
</dbReference>
<feature type="domain" description="BPL/LPL catalytic" evidence="10">
    <location>
        <begin position="36"/>
        <end position="216"/>
    </location>
</feature>
<comment type="similarity">
    <text evidence="3 6">Belongs to the LipB family.</text>
</comment>
<evidence type="ECO:0000313" key="11">
    <source>
        <dbReference type="EMBL" id="GFG30126.1"/>
    </source>
</evidence>
<protein>
    <recommendedName>
        <fullName evidence="6">Octanoyl-[acyl-carrier-protein]:protein N-octanoyltransferase LIPT2, mitochondrial</fullName>
        <ecNumber evidence="6">2.3.1.181</ecNumber>
    </recommendedName>
</protein>
<evidence type="ECO:0000256" key="6">
    <source>
        <dbReference type="PIRNR" id="PIRNR016262"/>
    </source>
</evidence>
<feature type="binding site" evidence="8">
    <location>
        <begin position="146"/>
        <end position="148"/>
    </location>
    <ligand>
        <name>substrate</name>
    </ligand>
</feature>
<evidence type="ECO:0000256" key="4">
    <source>
        <dbReference type="ARBA" id="ARBA00022679"/>
    </source>
</evidence>
<reference evidence="12" key="1">
    <citation type="submission" date="2020-01" db="EMBL/GenBank/DDBJ databases">
        <title>Draft genome sequence of the Termite Coptotermes fromosanus.</title>
        <authorList>
            <person name="Itakura S."/>
            <person name="Yosikawa Y."/>
            <person name="Umezawa K."/>
        </authorList>
    </citation>
    <scope>NUCLEOTIDE SEQUENCE [LARGE SCALE GENOMIC DNA]</scope>
</reference>
<accession>A0A6L2PCM5</accession>
<evidence type="ECO:0000259" key="10">
    <source>
        <dbReference type="PROSITE" id="PS51733"/>
    </source>
</evidence>
<dbReference type="Pfam" id="PF21948">
    <property type="entry name" value="LplA-B_cat"/>
    <property type="match status" value="1"/>
</dbReference>
<name>A0A6L2PCM5_COPFO</name>
<keyword evidence="5 6" id="KW-0012">Acyltransferase</keyword>
<dbReference type="InterPro" id="IPR004143">
    <property type="entry name" value="BPL_LPL_catalytic"/>
</dbReference>
<feature type="binding site" evidence="8">
    <location>
        <begin position="80"/>
        <end position="87"/>
    </location>
    <ligand>
        <name>substrate</name>
    </ligand>
</feature>
<evidence type="ECO:0000256" key="9">
    <source>
        <dbReference type="PIRSR" id="PIRSR016262-3"/>
    </source>
</evidence>
<dbReference type="PANTHER" id="PTHR10993:SF7">
    <property type="entry name" value="LIPOYLTRANSFERASE 2, MITOCHONDRIAL-RELATED"/>
    <property type="match status" value="1"/>
</dbReference>
<evidence type="ECO:0000256" key="3">
    <source>
        <dbReference type="ARBA" id="ARBA00007907"/>
    </source>
</evidence>
<dbReference type="PROSITE" id="PS51733">
    <property type="entry name" value="BPL_LPL_CATALYTIC"/>
    <property type="match status" value="1"/>
</dbReference>
<dbReference type="UniPathway" id="UPA00538">
    <property type="reaction ID" value="UER00592"/>
</dbReference>
<dbReference type="GO" id="GO:0005739">
    <property type="term" value="C:mitochondrion"/>
    <property type="evidence" value="ECO:0007669"/>
    <property type="project" value="UniProtKB-SubCell"/>
</dbReference>
<organism evidence="11 12">
    <name type="scientific">Coptotermes formosanus</name>
    <name type="common">Formosan subterranean termite</name>
    <dbReference type="NCBI Taxonomy" id="36987"/>
    <lineage>
        <taxon>Eukaryota</taxon>
        <taxon>Metazoa</taxon>
        <taxon>Ecdysozoa</taxon>
        <taxon>Arthropoda</taxon>
        <taxon>Hexapoda</taxon>
        <taxon>Insecta</taxon>
        <taxon>Pterygota</taxon>
        <taxon>Neoptera</taxon>
        <taxon>Polyneoptera</taxon>
        <taxon>Dictyoptera</taxon>
        <taxon>Blattodea</taxon>
        <taxon>Blattoidea</taxon>
        <taxon>Termitoidae</taxon>
        <taxon>Rhinotermitidae</taxon>
        <taxon>Coptotermes</taxon>
    </lineage>
</organism>
<evidence type="ECO:0000256" key="1">
    <source>
        <dbReference type="ARBA" id="ARBA00004173"/>
    </source>
</evidence>